<keyword evidence="1" id="KW-0812">Transmembrane</keyword>
<accession>A0A7X0JHH1</accession>
<sequence>MLCVQAEATDRATWMKPMINRILWALAALAYGVATVVAFIVLLPAALIQSAFSKKATVEDRERYLDD</sequence>
<protein>
    <submittedName>
        <fullName evidence="2">Uncharacterized protein</fullName>
    </submittedName>
</protein>
<keyword evidence="3" id="KW-1185">Reference proteome</keyword>
<gene>
    <name evidence="2" type="ORF">F4695_000664</name>
</gene>
<dbReference type="Proteomes" id="UP000585437">
    <property type="component" value="Unassembled WGS sequence"/>
</dbReference>
<evidence type="ECO:0000313" key="3">
    <source>
        <dbReference type="Proteomes" id="UP000585437"/>
    </source>
</evidence>
<feature type="transmembrane region" description="Helical" evidence="1">
    <location>
        <begin position="22"/>
        <end position="47"/>
    </location>
</feature>
<comment type="caution">
    <text evidence="2">The sequence shown here is derived from an EMBL/GenBank/DDBJ whole genome shotgun (WGS) entry which is preliminary data.</text>
</comment>
<dbReference type="AlphaFoldDB" id="A0A7X0JHH1"/>
<dbReference type="RefSeq" id="WP_139283786.1">
    <property type="nucleotide sequence ID" value="NZ_JACHBU010000001.1"/>
</dbReference>
<proteinExistence type="predicted"/>
<evidence type="ECO:0000256" key="1">
    <source>
        <dbReference type="SAM" id="Phobius"/>
    </source>
</evidence>
<dbReference type="EMBL" id="JACHBU010000001">
    <property type="protein sequence ID" value="MBB6507345.1"/>
    <property type="molecule type" value="Genomic_DNA"/>
</dbReference>
<keyword evidence="1" id="KW-1133">Transmembrane helix</keyword>
<keyword evidence="1" id="KW-0472">Membrane</keyword>
<name>A0A7X0JHH1_9HYPH</name>
<organism evidence="2 3">
    <name type="scientific">Rhizobium soli</name>
    <dbReference type="NCBI Taxonomy" id="424798"/>
    <lineage>
        <taxon>Bacteria</taxon>
        <taxon>Pseudomonadati</taxon>
        <taxon>Pseudomonadota</taxon>
        <taxon>Alphaproteobacteria</taxon>
        <taxon>Hyphomicrobiales</taxon>
        <taxon>Rhizobiaceae</taxon>
        <taxon>Rhizobium/Agrobacterium group</taxon>
        <taxon>Rhizobium</taxon>
    </lineage>
</organism>
<reference evidence="2 3" key="1">
    <citation type="submission" date="2020-08" db="EMBL/GenBank/DDBJ databases">
        <title>The Agave Microbiome: Exploring the role of microbial communities in plant adaptations to desert environments.</title>
        <authorList>
            <person name="Partida-Martinez L.P."/>
        </authorList>
    </citation>
    <scope>NUCLEOTIDE SEQUENCE [LARGE SCALE GENOMIC DNA]</scope>
    <source>
        <strain evidence="2 3">AS3.12</strain>
    </source>
</reference>
<evidence type="ECO:0000313" key="2">
    <source>
        <dbReference type="EMBL" id="MBB6507345.1"/>
    </source>
</evidence>